<feature type="transmembrane region" description="Helical" evidence="1">
    <location>
        <begin position="51"/>
        <end position="69"/>
    </location>
</feature>
<dbReference type="Proteomes" id="UP000652354">
    <property type="component" value="Unassembled WGS sequence"/>
</dbReference>
<sequence length="76" mass="7961">MIMRWGWIAAAIGSLVGGFTALTRLSAYTCLARTTPSGEPPHCGLALADIVGMAFVVGATLALCSYSVYRAVRKTP</sequence>
<reference evidence="2" key="1">
    <citation type="submission" date="2021-01" db="EMBL/GenBank/DDBJ databases">
        <title>Whole genome shotgun sequence of Demequina activiva NBRC 110675.</title>
        <authorList>
            <person name="Komaki H."/>
            <person name="Tamura T."/>
        </authorList>
    </citation>
    <scope>NUCLEOTIDE SEQUENCE</scope>
    <source>
        <strain evidence="2">NBRC 110675</strain>
    </source>
</reference>
<dbReference type="EMBL" id="BONR01000001">
    <property type="protein sequence ID" value="GIG53594.1"/>
    <property type="molecule type" value="Genomic_DNA"/>
</dbReference>
<dbReference type="AlphaFoldDB" id="A0A919Q0U5"/>
<evidence type="ECO:0000256" key="1">
    <source>
        <dbReference type="SAM" id="Phobius"/>
    </source>
</evidence>
<evidence type="ECO:0000313" key="3">
    <source>
        <dbReference type="Proteomes" id="UP000652354"/>
    </source>
</evidence>
<protein>
    <submittedName>
        <fullName evidence="2">Uncharacterized protein</fullName>
    </submittedName>
</protein>
<keyword evidence="3" id="KW-1185">Reference proteome</keyword>
<comment type="caution">
    <text evidence="2">The sequence shown here is derived from an EMBL/GenBank/DDBJ whole genome shotgun (WGS) entry which is preliminary data.</text>
</comment>
<keyword evidence="1" id="KW-0472">Membrane</keyword>
<name>A0A919Q0U5_9MICO</name>
<keyword evidence="1" id="KW-0812">Transmembrane</keyword>
<organism evidence="2 3">
    <name type="scientific">Demequina activiva</name>
    <dbReference type="NCBI Taxonomy" id="1582364"/>
    <lineage>
        <taxon>Bacteria</taxon>
        <taxon>Bacillati</taxon>
        <taxon>Actinomycetota</taxon>
        <taxon>Actinomycetes</taxon>
        <taxon>Micrococcales</taxon>
        <taxon>Demequinaceae</taxon>
        <taxon>Demequina</taxon>
    </lineage>
</organism>
<proteinExistence type="predicted"/>
<evidence type="ECO:0000313" key="2">
    <source>
        <dbReference type="EMBL" id="GIG53594.1"/>
    </source>
</evidence>
<keyword evidence="1" id="KW-1133">Transmembrane helix</keyword>
<accession>A0A919Q0U5</accession>
<gene>
    <name evidence="2" type="ORF">Dac01nite_03460</name>
</gene>